<organism evidence="1 2">
    <name type="scientific">Lagenidium giganteum</name>
    <dbReference type="NCBI Taxonomy" id="4803"/>
    <lineage>
        <taxon>Eukaryota</taxon>
        <taxon>Sar</taxon>
        <taxon>Stramenopiles</taxon>
        <taxon>Oomycota</taxon>
        <taxon>Peronosporomycetes</taxon>
        <taxon>Pythiales</taxon>
        <taxon>Pythiaceae</taxon>
    </lineage>
</organism>
<keyword evidence="2" id="KW-1185">Reference proteome</keyword>
<reference evidence="1" key="1">
    <citation type="submission" date="2022-11" db="EMBL/GenBank/DDBJ databases">
        <authorList>
            <person name="Morgan W.R."/>
            <person name="Tartar A."/>
        </authorList>
    </citation>
    <scope>NUCLEOTIDE SEQUENCE</scope>
    <source>
        <strain evidence="1">ARSEF 373</strain>
    </source>
</reference>
<evidence type="ECO:0000313" key="1">
    <source>
        <dbReference type="EMBL" id="DBA01738.1"/>
    </source>
</evidence>
<dbReference type="EMBL" id="DAKRPA010000042">
    <property type="protein sequence ID" value="DBA01738.1"/>
    <property type="molecule type" value="Genomic_DNA"/>
</dbReference>
<dbReference type="Proteomes" id="UP001146120">
    <property type="component" value="Unassembled WGS sequence"/>
</dbReference>
<reference evidence="1" key="2">
    <citation type="journal article" date="2023" name="Microbiol Resour">
        <title>Decontamination and Annotation of the Draft Genome Sequence of the Oomycete Lagenidium giganteum ARSEF 373.</title>
        <authorList>
            <person name="Morgan W.R."/>
            <person name="Tartar A."/>
        </authorList>
    </citation>
    <scope>NUCLEOTIDE SEQUENCE</scope>
    <source>
        <strain evidence="1">ARSEF 373</strain>
    </source>
</reference>
<accession>A0AAV2Z2Z0</accession>
<gene>
    <name evidence="1" type="ORF">N0F65_010148</name>
</gene>
<protein>
    <submittedName>
        <fullName evidence="1">Uncharacterized protein</fullName>
    </submittedName>
</protein>
<evidence type="ECO:0000313" key="2">
    <source>
        <dbReference type="Proteomes" id="UP001146120"/>
    </source>
</evidence>
<dbReference type="AlphaFoldDB" id="A0AAV2Z2Z0"/>
<comment type="caution">
    <text evidence="1">The sequence shown here is derived from an EMBL/GenBank/DDBJ whole genome shotgun (WGS) entry which is preliminary data.</text>
</comment>
<sequence>MVASKVVRWHRMPFAQFVTYEASRPMFRPFLYGAAASFVICGLLPARGASQEDKEKSKYWQRLNGKVEHH</sequence>
<name>A0AAV2Z2Z0_9STRA</name>
<proteinExistence type="predicted"/>